<reference evidence="1 2" key="1">
    <citation type="submission" date="2019-06" db="EMBL/GenBank/DDBJ databases">
        <title>Whole genome sequence for Cellvibrionaceae sp. R142.</title>
        <authorList>
            <person name="Wang G."/>
        </authorList>
    </citation>
    <scope>NUCLEOTIDE SEQUENCE [LARGE SCALE GENOMIC DNA]</scope>
    <source>
        <strain evidence="1 2">R142</strain>
    </source>
</reference>
<dbReference type="RefSeq" id="WP_142903366.1">
    <property type="nucleotide sequence ID" value="NZ_ML660089.1"/>
</dbReference>
<accession>A0A545U473</accession>
<evidence type="ECO:0000313" key="1">
    <source>
        <dbReference type="EMBL" id="TQV84287.1"/>
    </source>
</evidence>
<keyword evidence="2" id="KW-1185">Reference proteome</keyword>
<name>A0A545U473_9GAMM</name>
<dbReference type="AlphaFoldDB" id="A0A545U473"/>
<evidence type="ECO:0008006" key="3">
    <source>
        <dbReference type="Google" id="ProtNLM"/>
    </source>
</evidence>
<gene>
    <name evidence="1" type="ORF">FKG94_06420</name>
</gene>
<sequence length="62" mass="6890">MTTRSTTLATWAGAIASALEHRGLDSQAIFARVGLDIAQTQDPDARYLVTDMTNLWHFRKVV</sequence>
<dbReference type="Proteomes" id="UP000319732">
    <property type="component" value="Unassembled WGS sequence"/>
</dbReference>
<dbReference type="EMBL" id="VHSG01000006">
    <property type="protein sequence ID" value="TQV84287.1"/>
    <property type="molecule type" value="Genomic_DNA"/>
</dbReference>
<organism evidence="1 2">
    <name type="scientific">Exilibacterium tricleocarpae</name>
    <dbReference type="NCBI Taxonomy" id="2591008"/>
    <lineage>
        <taxon>Bacteria</taxon>
        <taxon>Pseudomonadati</taxon>
        <taxon>Pseudomonadota</taxon>
        <taxon>Gammaproteobacteria</taxon>
        <taxon>Cellvibrionales</taxon>
        <taxon>Cellvibrionaceae</taxon>
        <taxon>Exilibacterium</taxon>
    </lineage>
</organism>
<evidence type="ECO:0000313" key="2">
    <source>
        <dbReference type="Proteomes" id="UP000319732"/>
    </source>
</evidence>
<protein>
    <recommendedName>
        <fullName evidence="3">AraC family transcriptional regulator</fullName>
    </recommendedName>
</protein>
<comment type="caution">
    <text evidence="1">The sequence shown here is derived from an EMBL/GenBank/DDBJ whole genome shotgun (WGS) entry which is preliminary data.</text>
</comment>
<proteinExistence type="predicted"/>